<dbReference type="AlphaFoldDB" id="A0A0G0R9E5"/>
<reference evidence="1 2" key="1">
    <citation type="journal article" date="2015" name="Nature">
        <title>rRNA introns, odd ribosomes, and small enigmatic genomes across a large radiation of phyla.</title>
        <authorList>
            <person name="Brown C.T."/>
            <person name="Hug L.A."/>
            <person name="Thomas B.C."/>
            <person name="Sharon I."/>
            <person name="Castelle C.J."/>
            <person name="Singh A."/>
            <person name="Wilkins M.J."/>
            <person name="Williams K.H."/>
            <person name="Banfield J.F."/>
        </authorList>
    </citation>
    <scope>NUCLEOTIDE SEQUENCE [LARGE SCALE GENOMIC DNA]</scope>
</reference>
<gene>
    <name evidence="1" type="ORF">UT84_C0031G0004</name>
</gene>
<dbReference type="GO" id="GO:0016740">
    <property type="term" value="F:transferase activity"/>
    <property type="evidence" value="ECO:0007669"/>
    <property type="project" value="UniProtKB-KW"/>
</dbReference>
<organism evidence="1 2">
    <name type="scientific">Candidatus Curtissbacteria bacterium GW2011_GWA1_40_16</name>
    <dbReference type="NCBI Taxonomy" id="1618405"/>
    <lineage>
        <taxon>Bacteria</taxon>
        <taxon>Candidatus Curtissiibacteriota</taxon>
    </lineage>
</organism>
<evidence type="ECO:0000313" key="1">
    <source>
        <dbReference type="EMBL" id="KKR49359.1"/>
    </source>
</evidence>
<sequence length="256" mass="30873">MNKNLLISVITDKSMHRFWINQKKHNYDVFLIYCGNKKNIRLNKVEFFDTIKGLFKLETIYYALKKNKHILDKYKYFFLPDDDIFITSEQINKLFNIAHQYNFPLCQPSLIGGFYSYPITIQNKYCKYRIVNFIEMLCPVMNRESIKKLLPTFLLNRSGWGVDLVWSKYIKKNKAIIDEVGVHHKTIGKLIKFYKKGSYYDNLHRLGISADREMIEIRKKFHVNRNKKIIYKKVYKSIFFKFLDKIKNNDFSNYLY</sequence>
<evidence type="ECO:0000313" key="2">
    <source>
        <dbReference type="Proteomes" id="UP000034531"/>
    </source>
</evidence>
<dbReference type="EMBL" id="LBYI01000031">
    <property type="protein sequence ID" value="KKR49359.1"/>
    <property type="molecule type" value="Genomic_DNA"/>
</dbReference>
<name>A0A0G0R9E5_9BACT</name>
<accession>A0A0G0R9E5</accession>
<proteinExistence type="predicted"/>
<protein>
    <submittedName>
        <fullName evidence="1">Glycosyltransferase, group 2 family protein</fullName>
    </submittedName>
</protein>
<comment type="caution">
    <text evidence="1">The sequence shown here is derived from an EMBL/GenBank/DDBJ whole genome shotgun (WGS) entry which is preliminary data.</text>
</comment>
<keyword evidence="1" id="KW-0808">Transferase</keyword>
<dbReference type="Proteomes" id="UP000034531">
    <property type="component" value="Unassembled WGS sequence"/>
</dbReference>